<sequence length="146" mass="15795">MLVVFALALTHPHTRTVAPNEPVINAAPVATAPDIARRRRQDRIEVRGPGPTLLAGKPVPSATTASGHLRHGVVVLGAVAIGDPHDLRPAPPSLPWFSVAPDSDERDLTAAFGELLRTVRAHRASGRYADIREIHIDVLEERIARR</sequence>
<gene>
    <name evidence="1" type="ORF">DW322_17075</name>
</gene>
<reference evidence="1 2" key="1">
    <citation type="submission" date="2018-07" db="EMBL/GenBank/DDBJ databases">
        <title>Genome sequence of Rhodococcus rhodnii ATCC 35071 from Rhodnius prolixus.</title>
        <authorList>
            <person name="Patel V."/>
            <person name="Vogel K.J."/>
        </authorList>
    </citation>
    <scope>NUCLEOTIDE SEQUENCE [LARGE SCALE GENOMIC DNA]</scope>
    <source>
        <strain evidence="1 2">ATCC 35071</strain>
    </source>
</reference>
<dbReference type="EMBL" id="QRCM01000001">
    <property type="protein sequence ID" value="TXG91598.1"/>
    <property type="molecule type" value="Genomic_DNA"/>
</dbReference>
<name>A0A6P2CKT8_9NOCA</name>
<dbReference type="AlphaFoldDB" id="A0A6P2CKT8"/>
<proteinExistence type="predicted"/>
<evidence type="ECO:0000313" key="1">
    <source>
        <dbReference type="EMBL" id="TXG91598.1"/>
    </source>
</evidence>
<protein>
    <submittedName>
        <fullName evidence="1">Uncharacterized protein</fullName>
    </submittedName>
</protein>
<dbReference type="RefSeq" id="WP_010839527.1">
    <property type="nucleotide sequence ID" value="NZ_QRCM01000001.1"/>
</dbReference>
<dbReference type="Proteomes" id="UP000471120">
    <property type="component" value="Unassembled WGS sequence"/>
</dbReference>
<organism evidence="1 2">
    <name type="scientific">Rhodococcus rhodnii</name>
    <dbReference type="NCBI Taxonomy" id="38312"/>
    <lineage>
        <taxon>Bacteria</taxon>
        <taxon>Bacillati</taxon>
        <taxon>Actinomycetota</taxon>
        <taxon>Actinomycetes</taxon>
        <taxon>Mycobacteriales</taxon>
        <taxon>Nocardiaceae</taxon>
        <taxon>Rhodococcus</taxon>
    </lineage>
</organism>
<evidence type="ECO:0000313" key="2">
    <source>
        <dbReference type="Proteomes" id="UP000471120"/>
    </source>
</evidence>
<accession>A0A6P2CKT8</accession>
<comment type="caution">
    <text evidence="1">The sequence shown here is derived from an EMBL/GenBank/DDBJ whole genome shotgun (WGS) entry which is preliminary data.</text>
</comment>